<dbReference type="PROSITE" id="PS50893">
    <property type="entry name" value="ABC_TRANSPORTER_2"/>
    <property type="match status" value="1"/>
</dbReference>
<comment type="caution">
    <text evidence="5">The sequence shown here is derived from an EMBL/GenBank/DDBJ whole genome shotgun (WGS) entry which is preliminary data.</text>
</comment>
<dbReference type="Proteomes" id="UP001524944">
    <property type="component" value="Unassembled WGS sequence"/>
</dbReference>
<evidence type="ECO:0000256" key="2">
    <source>
        <dbReference type="ARBA" id="ARBA00022741"/>
    </source>
</evidence>
<dbReference type="InterPro" id="IPR003439">
    <property type="entry name" value="ABC_transporter-like_ATP-bd"/>
</dbReference>
<sequence length="260" mass="28980">MKAEHYLEIKDLKVDYLHQGKAVSALAGVHLFLDQGEMGVLIGPSGCGKSTLMTVLAGLNPHYAGKAEIAGKTPVSGGETSLILQDYGLLPWKNVRENVILGLRFRKKSLGEIKQRVESILRKMNLINLAERFPSQLSGGQRQRVAIARSLVLEPKLLLMDEPFSSLDALTREEIQDFLLTIWQETHLTTLLITHNIEEAVFLGQKIFVMSSCPGRILEKVENPLAGNHDLRGKVQFLEMSTYLRSLLHQPGKGRCSRDD</sequence>
<accession>A0ABT1Y373</accession>
<evidence type="ECO:0000259" key="4">
    <source>
        <dbReference type="PROSITE" id="PS50893"/>
    </source>
</evidence>
<dbReference type="PANTHER" id="PTHR42788:SF13">
    <property type="entry name" value="ALIPHATIC SULFONATES IMPORT ATP-BINDING PROTEIN SSUB"/>
    <property type="match status" value="1"/>
</dbReference>
<dbReference type="EMBL" id="JANPWE010000001">
    <property type="protein sequence ID" value="MCR6544389.1"/>
    <property type="molecule type" value="Genomic_DNA"/>
</dbReference>
<dbReference type="InterPro" id="IPR027417">
    <property type="entry name" value="P-loop_NTPase"/>
</dbReference>
<dbReference type="PROSITE" id="PS00211">
    <property type="entry name" value="ABC_TRANSPORTER_1"/>
    <property type="match status" value="1"/>
</dbReference>
<dbReference type="SUPFAM" id="SSF52540">
    <property type="entry name" value="P-loop containing nucleoside triphosphate hydrolases"/>
    <property type="match status" value="1"/>
</dbReference>
<dbReference type="PANTHER" id="PTHR42788">
    <property type="entry name" value="TAURINE IMPORT ATP-BINDING PROTEIN-RELATED"/>
    <property type="match status" value="1"/>
</dbReference>
<dbReference type="InterPro" id="IPR050166">
    <property type="entry name" value="ABC_transporter_ATP-bind"/>
</dbReference>
<evidence type="ECO:0000256" key="1">
    <source>
        <dbReference type="ARBA" id="ARBA00022448"/>
    </source>
</evidence>
<keyword evidence="3 5" id="KW-0067">ATP-binding</keyword>
<keyword evidence="2" id="KW-0547">Nucleotide-binding</keyword>
<name>A0ABT1Y373_9FIRM</name>
<dbReference type="InterPro" id="IPR017871">
    <property type="entry name" value="ABC_transporter-like_CS"/>
</dbReference>
<keyword evidence="6" id="KW-1185">Reference proteome</keyword>
<organism evidence="5 6">
    <name type="scientific">Dehalobacterium formicoaceticum</name>
    <dbReference type="NCBI Taxonomy" id="51515"/>
    <lineage>
        <taxon>Bacteria</taxon>
        <taxon>Bacillati</taxon>
        <taxon>Bacillota</taxon>
        <taxon>Clostridia</taxon>
        <taxon>Eubacteriales</taxon>
        <taxon>Peptococcaceae</taxon>
        <taxon>Dehalobacterium</taxon>
    </lineage>
</organism>
<proteinExistence type="predicted"/>
<feature type="domain" description="ABC transporter" evidence="4">
    <location>
        <begin position="7"/>
        <end position="237"/>
    </location>
</feature>
<dbReference type="SMART" id="SM00382">
    <property type="entry name" value="AAA"/>
    <property type="match status" value="1"/>
</dbReference>
<evidence type="ECO:0000313" key="5">
    <source>
        <dbReference type="EMBL" id="MCR6544389.1"/>
    </source>
</evidence>
<reference evidence="5 6" key="1">
    <citation type="submission" date="2022-08" db="EMBL/GenBank/DDBJ databases">
        <title>Proteogenomics of the novel Dehalobacterium formicoaceticum strain EZ94 highlights a key role of methyltransferases during anaerobic dichloromethane degradation.</title>
        <authorList>
            <person name="Wasmund K."/>
        </authorList>
    </citation>
    <scope>NUCLEOTIDE SEQUENCE [LARGE SCALE GENOMIC DNA]</scope>
    <source>
        <strain evidence="5 6">EZ94</strain>
    </source>
</reference>
<dbReference type="GO" id="GO:0005524">
    <property type="term" value="F:ATP binding"/>
    <property type="evidence" value="ECO:0007669"/>
    <property type="project" value="UniProtKB-KW"/>
</dbReference>
<dbReference type="InterPro" id="IPR003593">
    <property type="entry name" value="AAA+_ATPase"/>
</dbReference>
<dbReference type="Gene3D" id="3.40.50.300">
    <property type="entry name" value="P-loop containing nucleotide triphosphate hydrolases"/>
    <property type="match status" value="1"/>
</dbReference>
<dbReference type="CDD" id="cd03293">
    <property type="entry name" value="ABC_NrtD_SsuB_transporters"/>
    <property type="match status" value="1"/>
</dbReference>
<evidence type="ECO:0000256" key="3">
    <source>
        <dbReference type="ARBA" id="ARBA00022840"/>
    </source>
</evidence>
<dbReference type="Pfam" id="PF00005">
    <property type="entry name" value="ABC_tran"/>
    <property type="match status" value="1"/>
</dbReference>
<evidence type="ECO:0000313" key="6">
    <source>
        <dbReference type="Proteomes" id="UP001524944"/>
    </source>
</evidence>
<keyword evidence="1" id="KW-0813">Transport</keyword>
<gene>
    <name evidence="5" type="ORF">NVS47_02485</name>
</gene>
<protein>
    <submittedName>
        <fullName evidence="5">ABC transporter ATP-binding protein</fullName>
    </submittedName>
</protein>